<dbReference type="PANTHER" id="PTHR12128:SF67">
    <property type="entry name" value="BLR3884 PROTEIN"/>
    <property type="match status" value="1"/>
</dbReference>
<feature type="non-terminal residue" evidence="1">
    <location>
        <position position="1"/>
    </location>
</feature>
<dbReference type="InterPro" id="IPR013785">
    <property type="entry name" value="Aldolase_TIM"/>
</dbReference>
<dbReference type="SUPFAM" id="SSF51569">
    <property type="entry name" value="Aldolase"/>
    <property type="match status" value="1"/>
</dbReference>
<protein>
    <recommendedName>
        <fullName evidence="2">Dihydrodipicolinate synthase family protein</fullName>
    </recommendedName>
</protein>
<organism evidence="1">
    <name type="scientific">marine sediment metagenome</name>
    <dbReference type="NCBI Taxonomy" id="412755"/>
    <lineage>
        <taxon>unclassified sequences</taxon>
        <taxon>metagenomes</taxon>
        <taxon>ecological metagenomes</taxon>
    </lineage>
</organism>
<evidence type="ECO:0008006" key="2">
    <source>
        <dbReference type="Google" id="ProtNLM"/>
    </source>
</evidence>
<dbReference type="EMBL" id="BARU01015587">
    <property type="protein sequence ID" value="GAH53368.1"/>
    <property type="molecule type" value="Genomic_DNA"/>
</dbReference>
<evidence type="ECO:0000313" key="1">
    <source>
        <dbReference type="EMBL" id="GAH53368.1"/>
    </source>
</evidence>
<proteinExistence type="predicted"/>
<accession>X1I707</accession>
<gene>
    <name evidence="1" type="ORF">S03H2_26684</name>
</gene>
<name>X1I707_9ZZZZ</name>
<dbReference type="AlphaFoldDB" id="X1I707"/>
<dbReference type="InterPro" id="IPR002220">
    <property type="entry name" value="DapA-like"/>
</dbReference>
<feature type="non-terminal residue" evidence="1">
    <location>
        <position position="91"/>
    </location>
</feature>
<dbReference type="Gene3D" id="3.20.20.70">
    <property type="entry name" value="Aldolase class I"/>
    <property type="match status" value="1"/>
</dbReference>
<dbReference type="PANTHER" id="PTHR12128">
    <property type="entry name" value="DIHYDRODIPICOLINATE SYNTHASE"/>
    <property type="match status" value="1"/>
</dbReference>
<dbReference type="GO" id="GO:0008840">
    <property type="term" value="F:4-hydroxy-tetrahydrodipicolinate synthase activity"/>
    <property type="evidence" value="ECO:0007669"/>
    <property type="project" value="TreeGrafter"/>
</dbReference>
<sequence>SFSPPERLQIMRTAISIRQTHPEFKLLVGTGTPSLDETIGLTRAAFEIGMDAVVVLPPYYYRQVPDEGLFAWYSQLIQRAVPSGSLLLGYH</sequence>
<comment type="caution">
    <text evidence="1">The sequence shown here is derived from an EMBL/GenBank/DDBJ whole genome shotgun (WGS) entry which is preliminary data.</text>
</comment>
<reference evidence="1" key="1">
    <citation type="journal article" date="2014" name="Front. Microbiol.">
        <title>High frequency of phylogenetically diverse reductive dehalogenase-homologous genes in deep subseafloor sedimentary metagenomes.</title>
        <authorList>
            <person name="Kawai M."/>
            <person name="Futagami T."/>
            <person name="Toyoda A."/>
            <person name="Takaki Y."/>
            <person name="Nishi S."/>
            <person name="Hori S."/>
            <person name="Arai W."/>
            <person name="Tsubouchi T."/>
            <person name="Morono Y."/>
            <person name="Uchiyama I."/>
            <person name="Ito T."/>
            <person name="Fujiyama A."/>
            <person name="Inagaki F."/>
            <person name="Takami H."/>
        </authorList>
    </citation>
    <scope>NUCLEOTIDE SEQUENCE</scope>
    <source>
        <strain evidence="1">Expedition CK06-06</strain>
    </source>
</reference>
<dbReference type="Pfam" id="PF00701">
    <property type="entry name" value="DHDPS"/>
    <property type="match status" value="1"/>
</dbReference>